<dbReference type="EMBL" id="DS473604">
    <property type="protein sequence ID" value="EDO27240.1"/>
    <property type="molecule type" value="Genomic_DNA"/>
</dbReference>
<keyword evidence="3" id="KW-1185">Reference proteome</keyword>
<feature type="non-terminal residue" evidence="2">
    <location>
        <position position="1"/>
    </location>
</feature>
<proteinExistence type="predicted"/>
<dbReference type="InParanoid" id="A7T9T2"/>
<feature type="domain" description="PDZ" evidence="1">
    <location>
        <begin position="6"/>
        <end position="90"/>
    </location>
</feature>
<dbReference type="Proteomes" id="UP000001593">
    <property type="component" value="Unassembled WGS sequence"/>
</dbReference>
<dbReference type="InterPro" id="IPR036034">
    <property type="entry name" value="PDZ_sf"/>
</dbReference>
<dbReference type="STRING" id="45351.A7T9T2"/>
<dbReference type="PROSITE" id="PS50106">
    <property type="entry name" value="PDZ"/>
    <property type="match status" value="1"/>
</dbReference>
<dbReference type="GO" id="GO:0005125">
    <property type="term" value="F:cytokine activity"/>
    <property type="evidence" value="ECO:0007669"/>
    <property type="project" value="InterPro"/>
</dbReference>
<organism evidence="2 3">
    <name type="scientific">Nematostella vectensis</name>
    <name type="common">Starlet sea anemone</name>
    <dbReference type="NCBI Taxonomy" id="45351"/>
    <lineage>
        <taxon>Eukaryota</taxon>
        <taxon>Metazoa</taxon>
        <taxon>Cnidaria</taxon>
        <taxon>Anthozoa</taxon>
        <taxon>Hexacorallia</taxon>
        <taxon>Actiniaria</taxon>
        <taxon>Edwardsiidae</taxon>
        <taxon>Nematostella</taxon>
    </lineage>
</organism>
<dbReference type="PANTHER" id="PTHR48484:SF2">
    <property type="entry name" value="PRO-INTERLEUKIN-16"/>
    <property type="match status" value="1"/>
</dbReference>
<dbReference type="SUPFAM" id="SSF50156">
    <property type="entry name" value="PDZ domain-like"/>
    <property type="match status" value="1"/>
</dbReference>
<dbReference type="HOGENOM" id="CLU_1010369_0_0_1"/>
<reference evidence="2 3" key="1">
    <citation type="journal article" date="2007" name="Science">
        <title>Sea anemone genome reveals ancestral eumetazoan gene repertoire and genomic organization.</title>
        <authorList>
            <person name="Putnam N.H."/>
            <person name="Srivastava M."/>
            <person name="Hellsten U."/>
            <person name="Dirks B."/>
            <person name="Chapman J."/>
            <person name="Salamov A."/>
            <person name="Terry A."/>
            <person name="Shapiro H."/>
            <person name="Lindquist E."/>
            <person name="Kapitonov V.V."/>
            <person name="Jurka J."/>
            <person name="Genikhovich G."/>
            <person name="Grigoriev I.V."/>
            <person name="Lucas S.M."/>
            <person name="Steele R.E."/>
            <person name="Finnerty J.R."/>
            <person name="Technau U."/>
            <person name="Martindale M.Q."/>
            <person name="Rokhsar D.S."/>
        </authorList>
    </citation>
    <scope>NUCLEOTIDE SEQUENCE [LARGE SCALE GENOMIC DNA]</scope>
    <source>
        <strain evidence="3">CH2 X CH6</strain>
    </source>
</reference>
<dbReference type="eggNOG" id="KOG3528">
    <property type="taxonomic scope" value="Eukaryota"/>
</dbReference>
<dbReference type="Pfam" id="PF00595">
    <property type="entry name" value="PDZ"/>
    <property type="match status" value="1"/>
</dbReference>
<dbReference type="PANTHER" id="PTHR48484">
    <property type="entry name" value="PRO-INTERLEUKIN-16"/>
    <property type="match status" value="1"/>
</dbReference>
<protein>
    <recommendedName>
        <fullName evidence="1">PDZ domain-containing protein</fullName>
    </recommendedName>
</protein>
<dbReference type="SMART" id="SM00228">
    <property type="entry name" value="PDZ"/>
    <property type="match status" value="1"/>
</dbReference>
<dbReference type="InterPro" id="IPR001478">
    <property type="entry name" value="PDZ"/>
</dbReference>
<dbReference type="GO" id="GO:0050930">
    <property type="term" value="P:induction of positive chemotaxis"/>
    <property type="evidence" value="ECO:0007669"/>
    <property type="project" value="InterPro"/>
</dbReference>
<evidence type="ECO:0000313" key="2">
    <source>
        <dbReference type="EMBL" id="EDO27240.1"/>
    </source>
</evidence>
<accession>A7T9T2</accession>
<evidence type="ECO:0000259" key="1">
    <source>
        <dbReference type="PROSITE" id="PS50106"/>
    </source>
</evidence>
<dbReference type="InterPro" id="IPR055287">
    <property type="entry name" value="IL-16-like"/>
</dbReference>
<dbReference type="PhylomeDB" id="A7T9T2"/>
<name>A7T9T2_NEMVE</name>
<sequence>EPSVKEITLEKGPSGLGFSVGGGRDSLYGDTPIYIKYVFKDSASSRSGLEIGDEVLEVNGRHMRGMTNVEALEAIRALPYGAIVIRVRRK</sequence>
<dbReference type="AlphaFoldDB" id="A7T9T2"/>
<gene>
    <name evidence="2" type="ORF">NEMVEDRAFT_v1g151640</name>
</gene>
<dbReference type="Gene3D" id="2.30.42.10">
    <property type="match status" value="1"/>
</dbReference>
<evidence type="ECO:0000313" key="3">
    <source>
        <dbReference type="Proteomes" id="UP000001593"/>
    </source>
</evidence>